<name>A0AAN7UJE9_9PEZI</name>
<reference evidence="1 2" key="1">
    <citation type="submission" date="2023-10" db="EMBL/GenBank/DDBJ databases">
        <title>Draft genome sequence of Xylaria bambusicola isolate GMP-LS, the root and basal stem rot pathogen of sugarcane in Indonesia.</title>
        <authorList>
            <person name="Selvaraj P."/>
            <person name="Muralishankar V."/>
            <person name="Muruganantham S."/>
            <person name="Sp S."/>
            <person name="Haryani S."/>
            <person name="Lau K.J.X."/>
            <person name="Naqvi N.I."/>
        </authorList>
    </citation>
    <scope>NUCLEOTIDE SEQUENCE [LARGE SCALE GENOMIC DNA]</scope>
    <source>
        <strain evidence="1">GMP-LS</strain>
    </source>
</reference>
<dbReference type="Gene3D" id="2.120.10.30">
    <property type="entry name" value="TolB, C-terminal domain"/>
    <property type="match status" value="1"/>
</dbReference>
<sequence length="364" mass="40086">MPGAGALERPDRPPFGTIVVIDPTVGARKQCDVVESEDPANPVLPQTLKSQKLTLENFKGPFSTHGISLYTPPSNADVIYIYAINHLPNPRWTLSSKTEEKVASQIELFMHTIGSKTARHLRSIVHPLIRTPNDLLAISEKEFLATNDHYYREGWMRTVEELVRYMSWTDLIHVRFDDQSVDAAVALDIIPTNNGLGWGPDRQVVIGDAAGGNVYFASLPSAENRTMTVSHHIPIDCVVDNANYFADPYAGVDGKDYSGYLMPGLADGTQFVRNYGDPEFKAPISGHVWYLPAIAGKNKDVDGKKLSKLIFKDNGYTIRSVTTAILVAIDPAKNGGKREGWLFVTSVIGAQMLATRIDFDTALV</sequence>
<dbReference type="AlphaFoldDB" id="A0AAN7UJE9"/>
<dbReference type="EMBL" id="JAWHQM010000004">
    <property type="protein sequence ID" value="KAK5626999.1"/>
    <property type="molecule type" value="Genomic_DNA"/>
</dbReference>
<proteinExistence type="predicted"/>
<accession>A0AAN7UJE9</accession>
<gene>
    <name evidence="1" type="ORF">RRF57_002714</name>
</gene>
<comment type="caution">
    <text evidence="1">The sequence shown here is derived from an EMBL/GenBank/DDBJ whole genome shotgun (WGS) entry which is preliminary data.</text>
</comment>
<dbReference type="PANTHER" id="PTHR11799">
    <property type="entry name" value="PARAOXONASE"/>
    <property type="match status" value="1"/>
</dbReference>
<evidence type="ECO:0000313" key="1">
    <source>
        <dbReference type="EMBL" id="KAK5626999.1"/>
    </source>
</evidence>
<dbReference type="InterPro" id="IPR051288">
    <property type="entry name" value="Serum_paraoxonase/arylesterase"/>
</dbReference>
<evidence type="ECO:0000313" key="2">
    <source>
        <dbReference type="Proteomes" id="UP001305414"/>
    </source>
</evidence>
<dbReference type="PANTHER" id="PTHR11799:SF12">
    <property type="entry name" value="PARAOXONASE-RELATED"/>
    <property type="match status" value="1"/>
</dbReference>
<keyword evidence="2" id="KW-1185">Reference proteome</keyword>
<protein>
    <recommendedName>
        <fullName evidence="3">SMP-30/Gluconolactonase/LRE-like region domain-containing protein</fullName>
    </recommendedName>
</protein>
<evidence type="ECO:0008006" key="3">
    <source>
        <dbReference type="Google" id="ProtNLM"/>
    </source>
</evidence>
<organism evidence="1 2">
    <name type="scientific">Xylaria bambusicola</name>
    <dbReference type="NCBI Taxonomy" id="326684"/>
    <lineage>
        <taxon>Eukaryota</taxon>
        <taxon>Fungi</taxon>
        <taxon>Dikarya</taxon>
        <taxon>Ascomycota</taxon>
        <taxon>Pezizomycotina</taxon>
        <taxon>Sordariomycetes</taxon>
        <taxon>Xylariomycetidae</taxon>
        <taxon>Xylariales</taxon>
        <taxon>Xylariaceae</taxon>
        <taxon>Xylaria</taxon>
    </lineage>
</organism>
<dbReference type="Proteomes" id="UP001305414">
    <property type="component" value="Unassembled WGS sequence"/>
</dbReference>
<dbReference type="InterPro" id="IPR011042">
    <property type="entry name" value="6-blade_b-propeller_TolB-like"/>
</dbReference>